<dbReference type="InterPro" id="IPR001610">
    <property type="entry name" value="PAC"/>
</dbReference>
<dbReference type="Gene3D" id="3.30.565.10">
    <property type="entry name" value="Histidine kinase-like ATPase, C-terminal domain"/>
    <property type="match status" value="1"/>
</dbReference>
<dbReference type="NCBIfam" id="TIGR00229">
    <property type="entry name" value="sensory_box"/>
    <property type="match status" value="1"/>
</dbReference>
<dbReference type="Pfam" id="PF02518">
    <property type="entry name" value="HATPase_c"/>
    <property type="match status" value="1"/>
</dbReference>
<dbReference type="InterPro" id="IPR003594">
    <property type="entry name" value="HATPase_dom"/>
</dbReference>
<sequence length="863" mass="97542">MNFLESPLYKSLFNDNIPRIILDANDPDFTIIDYNDAFKSATYTIERNVKGQSVWVAYPKDDTKEGTKILAEGLNNAVKTSKKIQLPPFQYDIPSADMRSIEPSWWQVEIEPIAGANDEVDFLLIKTLNITDKIKVNDTISNYIEREEILNRKLFDTYEELASSNEELQTNLEDLRTTNEALANSRRDLQSLNAELENRIQERTKDLQSSRLLLQNIVSTANVAMTLLKGESLVIELANHKMLEIWQRPLEAVEGKKITDVFPELKTQRFPKLLADVFKTGKRIAMPEVPVDISYPNGEMKLIYVDFSYDPIFGTGGKVEYILATVNDITTQVENFKQLEESKSELQAITEELAASNEELSATNEELATTNEELQEAQESLFVKNETLAETEESLRLALASGNLGTYSVVPSTGKFEISQKAREFYGLPLNEEISWADVTATVVPEHVQVIERARVKALATNQPFDVQYPIIQPNTNEVKWIRVVGKSVPPTKLRPARFLGVIMDITTEVEHRLAIEESEARFRNMAEATDVFIAVGDLNGNATYFNNAWTRVTGRLMHELLAFGWVDLIHPEDKERYVNLYLSAFEKQEPFTGEFRILGTDGEYKWLLAKGTPRFHTDGTFMGYISSSVDITELKKDEIRKNDFIGMVSHELKTPLTAISGFVQVLQARAKKTEDNYALSALNRAYNQVKKMTTMINGFLNVSRLESGKLLIEKTQFQLDELLKELIDESDIVQFSHEIKLEIKEPVSLFADRDKIGSVVSNLLSNAVKYSSAGTRIDVSCEVIDNKALVSITDHGIGIDAEDTEKLFDRYYRVNKQHTVSGFGIGLYLSAEIIERHNGKIGVTSKVGEGSTFYFEIPLNES</sequence>
<feature type="domain" description="PAC" evidence="9">
    <location>
        <begin position="592"/>
        <end position="644"/>
    </location>
</feature>
<evidence type="ECO:0000313" key="10">
    <source>
        <dbReference type="EMBL" id="MCZ4223354.1"/>
    </source>
</evidence>
<feature type="coiled-coil region" evidence="6">
    <location>
        <begin position="339"/>
        <end position="380"/>
    </location>
</feature>
<protein>
    <recommendedName>
        <fullName evidence="2">histidine kinase</fullName>
        <ecNumber evidence="2">2.7.13.3</ecNumber>
    </recommendedName>
</protein>
<dbReference type="Pfam" id="PF08447">
    <property type="entry name" value="PAS_3"/>
    <property type="match status" value="1"/>
</dbReference>
<evidence type="ECO:0000256" key="1">
    <source>
        <dbReference type="ARBA" id="ARBA00000085"/>
    </source>
</evidence>
<evidence type="ECO:0000256" key="4">
    <source>
        <dbReference type="ARBA" id="ARBA00022679"/>
    </source>
</evidence>
<evidence type="ECO:0000256" key="3">
    <source>
        <dbReference type="ARBA" id="ARBA00022553"/>
    </source>
</evidence>
<dbReference type="SMART" id="SM00091">
    <property type="entry name" value="PAS"/>
    <property type="match status" value="4"/>
</dbReference>
<dbReference type="InterPro" id="IPR035965">
    <property type="entry name" value="PAS-like_dom_sf"/>
</dbReference>
<keyword evidence="5" id="KW-0418">Kinase</keyword>
<keyword evidence="11" id="KW-1185">Reference proteome</keyword>
<evidence type="ECO:0000256" key="2">
    <source>
        <dbReference type="ARBA" id="ARBA00012438"/>
    </source>
</evidence>
<dbReference type="PROSITE" id="PS50112">
    <property type="entry name" value="PAS"/>
    <property type="match status" value="1"/>
</dbReference>
<dbReference type="SMART" id="SM00388">
    <property type="entry name" value="HisKA"/>
    <property type="match status" value="1"/>
</dbReference>
<dbReference type="InterPro" id="IPR052162">
    <property type="entry name" value="Sensor_kinase/Photoreceptor"/>
</dbReference>
<dbReference type="Pfam" id="PF13426">
    <property type="entry name" value="PAS_9"/>
    <property type="match status" value="1"/>
</dbReference>
<evidence type="ECO:0000259" key="8">
    <source>
        <dbReference type="PROSITE" id="PS50112"/>
    </source>
</evidence>
<dbReference type="InterPro" id="IPR013655">
    <property type="entry name" value="PAS_fold_3"/>
</dbReference>
<dbReference type="EC" id="2.7.13.3" evidence="2"/>
<dbReference type="PROSITE" id="PS50113">
    <property type="entry name" value="PAC"/>
    <property type="match status" value="2"/>
</dbReference>
<dbReference type="Pfam" id="PF00512">
    <property type="entry name" value="HisKA"/>
    <property type="match status" value="1"/>
</dbReference>
<dbReference type="SUPFAM" id="SSF55874">
    <property type="entry name" value="ATPase domain of HSP90 chaperone/DNA topoisomerase II/histidine kinase"/>
    <property type="match status" value="1"/>
</dbReference>
<dbReference type="InterPro" id="IPR000014">
    <property type="entry name" value="PAS"/>
</dbReference>
<dbReference type="InterPro" id="IPR004358">
    <property type="entry name" value="Sig_transdc_His_kin-like_C"/>
</dbReference>
<dbReference type="Gene3D" id="1.10.287.130">
    <property type="match status" value="1"/>
</dbReference>
<dbReference type="SMART" id="SM00086">
    <property type="entry name" value="PAC"/>
    <property type="match status" value="3"/>
</dbReference>
<name>A0ABT4KWS2_9SPHI</name>
<feature type="coiled-coil region" evidence="6">
    <location>
        <begin position="151"/>
        <end position="206"/>
    </location>
</feature>
<evidence type="ECO:0000259" key="9">
    <source>
        <dbReference type="PROSITE" id="PS50113"/>
    </source>
</evidence>
<comment type="catalytic activity">
    <reaction evidence="1">
        <text>ATP + protein L-histidine = ADP + protein N-phospho-L-histidine.</text>
        <dbReference type="EC" id="2.7.13.3"/>
    </reaction>
</comment>
<dbReference type="InterPro" id="IPR013656">
    <property type="entry name" value="PAS_4"/>
</dbReference>
<dbReference type="SUPFAM" id="SSF47384">
    <property type="entry name" value="Homodimeric domain of signal transducing histidine kinase"/>
    <property type="match status" value="1"/>
</dbReference>
<evidence type="ECO:0000259" key="7">
    <source>
        <dbReference type="PROSITE" id="PS50109"/>
    </source>
</evidence>
<gene>
    <name evidence="10" type="ORF">O0931_08600</name>
</gene>
<feature type="domain" description="PAS" evidence="8">
    <location>
        <begin position="519"/>
        <end position="589"/>
    </location>
</feature>
<keyword evidence="3" id="KW-0597">Phosphoprotein</keyword>
<keyword evidence="6" id="KW-0175">Coiled coil</keyword>
<dbReference type="InterPro" id="IPR036097">
    <property type="entry name" value="HisK_dim/P_sf"/>
</dbReference>
<dbReference type="CDD" id="cd00082">
    <property type="entry name" value="HisKA"/>
    <property type="match status" value="1"/>
</dbReference>
<evidence type="ECO:0000256" key="5">
    <source>
        <dbReference type="ARBA" id="ARBA00022777"/>
    </source>
</evidence>
<comment type="caution">
    <text evidence="10">The sequence shown here is derived from an EMBL/GenBank/DDBJ whole genome shotgun (WGS) entry which is preliminary data.</text>
</comment>
<dbReference type="InterPro" id="IPR000700">
    <property type="entry name" value="PAS-assoc_C"/>
</dbReference>
<accession>A0ABT4KWS2</accession>
<dbReference type="InterPro" id="IPR003661">
    <property type="entry name" value="HisK_dim/P_dom"/>
</dbReference>
<dbReference type="SUPFAM" id="SSF55785">
    <property type="entry name" value="PYP-like sensor domain (PAS domain)"/>
    <property type="match status" value="3"/>
</dbReference>
<dbReference type="CDD" id="cd00130">
    <property type="entry name" value="PAS"/>
    <property type="match status" value="2"/>
</dbReference>
<dbReference type="Pfam" id="PF08448">
    <property type="entry name" value="PAS_4"/>
    <property type="match status" value="1"/>
</dbReference>
<evidence type="ECO:0000256" key="6">
    <source>
        <dbReference type="SAM" id="Coils"/>
    </source>
</evidence>
<evidence type="ECO:0000313" key="11">
    <source>
        <dbReference type="Proteomes" id="UP001144341"/>
    </source>
</evidence>
<feature type="domain" description="Histidine kinase" evidence="7">
    <location>
        <begin position="648"/>
        <end position="862"/>
    </location>
</feature>
<dbReference type="EMBL" id="JAPWGL010000002">
    <property type="protein sequence ID" value="MCZ4223354.1"/>
    <property type="molecule type" value="Genomic_DNA"/>
</dbReference>
<dbReference type="RefSeq" id="WP_269415151.1">
    <property type="nucleotide sequence ID" value="NZ_JAPWGL010000002.1"/>
</dbReference>
<dbReference type="SMART" id="SM00387">
    <property type="entry name" value="HATPase_c"/>
    <property type="match status" value="1"/>
</dbReference>
<dbReference type="PANTHER" id="PTHR43304:SF1">
    <property type="entry name" value="PAC DOMAIN-CONTAINING PROTEIN"/>
    <property type="match status" value="1"/>
</dbReference>
<proteinExistence type="predicted"/>
<organism evidence="10 11">
    <name type="scientific">Pedobacter rhodius</name>
    <dbReference type="NCBI Taxonomy" id="3004098"/>
    <lineage>
        <taxon>Bacteria</taxon>
        <taxon>Pseudomonadati</taxon>
        <taxon>Bacteroidota</taxon>
        <taxon>Sphingobacteriia</taxon>
        <taxon>Sphingobacteriales</taxon>
        <taxon>Sphingobacteriaceae</taxon>
        <taxon>Pedobacter</taxon>
    </lineage>
</organism>
<feature type="domain" description="PAC" evidence="9">
    <location>
        <begin position="287"/>
        <end position="341"/>
    </location>
</feature>
<reference evidence="10" key="1">
    <citation type="submission" date="2022-12" db="EMBL/GenBank/DDBJ databases">
        <title>Genome sequence of SJ11.</title>
        <authorList>
            <person name="Woo H."/>
        </authorList>
    </citation>
    <scope>NUCLEOTIDE SEQUENCE</scope>
    <source>
        <strain evidence="10">SJ11</strain>
    </source>
</reference>
<dbReference type="InterPro" id="IPR036890">
    <property type="entry name" value="HATPase_C_sf"/>
</dbReference>
<dbReference type="PANTHER" id="PTHR43304">
    <property type="entry name" value="PHYTOCHROME-LIKE PROTEIN CPH1"/>
    <property type="match status" value="1"/>
</dbReference>
<dbReference type="Gene3D" id="3.30.450.20">
    <property type="entry name" value="PAS domain"/>
    <property type="match status" value="4"/>
</dbReference>
<dbReference type="InterPro" id="IPR005467">
    <property type="entry name" value="His_kinase_dom"/>
</dbReference>
<dbReference type="Proteomes" id="UP001144341">
    <property type="component" value="Unassembled WGS sequence"/>
</dbReference>
<dbReference type="PROSITE" id="PS50109">
    <property type="entry name" value="HIS_KIN"/>
    <property type="match status" value="1"/>
</dbReference>
<dbReference type="PRINTS" id="PR00344">
    <property type="entry name" value="BCTRLSENSOR"/>
</dbReference>
<keyword evidence="4" id="KW-0808">Transferase</keyword>